<keyword evidence="3" id="KW-1185">Reference proteome</keyword>
<keyword evidence="1" id="KW-0732">Signal</keyword>
<reference evidence="2 3" key="1">
    <citation type="submission" date="2020-09" db="EMBL/GenBank/DDBJ databases">
        <title>Marinomonas sp. nov., isolated from the cysticercosis algae of Qingdao, China.</title>
        <authorList>
            <person name="Sun X."/>
        </authorList>
    </citation>
    <scope>NUCLEOTIDE SEQUENCE [LARGE SCALE GENOMIC DNA]</scope>
    <source>
        <strain evidence="2 3">SM2066</strain>
    </source>
</reference>
<sequence>MKKLIATGIAAAAMALSINATASPFNYVEYAIGNVEFDGGGDGDYSALSASFETSVVPIVSLEMLDYNDFDVLKLGIGGYMEIGSSAHLFGLVHYNDYDNIDSDFSLTAGIRSTISDRLEVTASYTTYTDVDSLDGIALSLGYYFTENFSVAGHYEMLENSDVMAVSARLSF</sequence>
<name>A0ABR8NZM2_9GAMM</name>
<dbReference type="Proteomes" id="UP000604161">
    <property type="component" value="Unassembled WGS sequence"/>
</dbReference>
<feature type="signal peptide" evidence="1">
    <location>
        <begin position="1"/>
        <end position="22"/>
    </location>
</feature>
<protein>
    <recommendedName>
        <fullName evidence="4">Outer membrane protein beta-barrel domain-containing protein</fullName>
    </recommendedName>
</protein>
<evidence type="ECO:0000313" key="3">
    <source>
        <dbReference type="Proteomes" id="UP000604161"/>
    </source>
</evidence>
<dbReference type="EMBL" id="JACYFC010000003">
    <property type="protein sequence ID" value="MBD5771495.1"/>
    <property type="molecule type" value="Genomic_DNA"/>
</dbReference>
<proteinExistence type="predicted"/>
<feature type="chain" id="PRO_5047091870" description="Outer membrane protein beta-barrel domain-containing protein" evidence="1">
    <location>
        <begin position="23"/>
        <end position="172"/>
    </location>
</feature>
<gene>
    <name evidence="2" type="ORF">IF202_10580</name>
</gene>
<comment type="caution">
    <text evidence="2">The sequence shown here is derived from an EMBL/GenBank/DDBJ whole genome shotgun (WGS) entry which is preliminary data.</text>
</comment>
<evidence type="ECO:0000313" key="2">
    <source>
        <dbReference type="EMBL" id="MBD5771495.1"/>
    </source>
</evidence>
<organism evidence="2 3">
    <name type="scientific">Marinomonas colpomeniae</name>
    <dbReference type="NCBI Taxonomy" id="2774408"/>
    <lineage>
        <taxon>Bacteria</taxon>
        <taxon>Pseudomonadati</taxon>
        <taxon>Pseudomonadota</taxon>
        <taxon>Gammaproteobacteria</taxon>
        <taxon>Oceanospirillales</taxon>
        <taxon>Oceanospirillaceae</taxon>
        <taxon>Marinomonas</taxon>
    </lineage>
</organism>
<evidence type="ECO:0008006" key="4">
    <source>
        <dbReference type="Google" id="ProtNLM"/>
    </source>
</evidence>
<accession>A0ABR8NZM2</accession>
<dbReference type="RefSeq" id="WP_191594872.1">
    <property type="nucleotide sequence ID" value="NZ_JACYFC010000003.1"/>
</dbReference>
<evidence type="ECO:0000256" key="1">
    <source>
        <dbReference type="SAM" id="SignalP"/>
    </source>
</evidence>